<dbReference type="OrthoDB" id="1413014at2759"/>
<keyword evidence="4" id="KW-1185">Reference proteome</keyword>
<dbReference type="Gene3D" id="3.40.1690.20">
    <property type="match status" value="1"/>
</dbReference>
<keyword evidence="2" id="KW-0812">Transmembrane</keyword>
<feature type="region of interest" description="Disordered" evidence="1">
    <location>
        <begin position="1"/>
        <end position="58"/>
    </location>
</feature>
<evidence type="ECO:0008006" key="5">
    <source>
        <dbReference type="Google" id="ProtNLM"/>
    </source>
</evidence>
<evidence type="ECO:0000256" key="1">
    <source>
        <dbReference type="SAM" id="MobiDB-lite"/>
    </source>
</evidence>
<proteinExistence type="predicted"/>
<evidence type="ECO:0000313" key="4">
    <source>
        <dbReference type="Proteomes" id="UP000053660"/>
    </source>
</evidence>
<feature type="non-terminal residue" evidence="3">
    <location>
        <position position="1"/>
    </location>
</feature>
<evidence type="ECO:0000313" key="3">
    <source>
        <dbReference type="EMBL" id="KHJ80667.1"/>
    </source>
</evidence>
<evidence type="ECO:0000256" key="2">
    <source>
        <dbReference type="SAM" id="Phobius"/>
    </source>
</evidence>
<reference evidence="3 4" key="1">
    <citation type="submission" date="2014-03" db="EMBL/GenBank/DDBJ databases">
        <title>Draft genome of the hookworm Oesophagostomum dentatum.</title>
        <authorList>
            <person name="Mitreva M."/>
        </authorList>
    </citation>
    <scope>NUCLEOTIDE SEQUENCE [LARGE SCALE GENOMIC DNA]</scope>
    <source>
        <strain evidence="3 4">OD-Hann</strain>
    </source>
</reference>
<name>A0A0B1SAX9_OESDE</name>
<keyword evidence="2" id="KW-1133">Transmembrane helix</keyword>
<organism evidence="3 4">
    <name type="scientific">Oesophagostomum dentatum</name>
    <name type="common">Nodular worm</name>
    <dbReference type="NCBI Taxonomy" id="61180"/>
    <lineage>
        <taxon>Eukaryota</taxon>
        <taxon>Metazoa</taxon>
        <taxon>Ecdysozoa</taxon>
        <taxon>Nematoda</taxon>
        <taxon>Chromadorea</taxon>
        <taxon>Rhabditida</taxon>
        <taxon>Rhabditina</taxon>
        <taxon>Rhabditomorpha</taxon>
        <taxon>Strongyloidea</taxon>
        <taxon>Strongylidae</taxon>
        <taxon>Oesophagostomum</taxon>
    </lineage>
</organism>
<accession>A0A0B1SAX9</accession>
<dbReference type="EMBL" id="KN600081">
    <property type="protein sequence ID" value="KHJ80667.1"/>
    <property type="molecule type" value="Genomic_DNA"/>
</dbReference>
<sequence>RSFRRDGDRSRQPKESARDRSKSRRPDHRSPERNYPTYRPDGRQASGDDDGKNGGDPRNELVAKLRRFFAISLFAYGVLYMLTHSPYSPKSDGPAAFEPITWSDFVNHVLPTGQIQKIIVFPEKDVAFIYTYAGSKLPSGGKVRLLNVSIRCT</sequence>
<gene>
    <name evidence="3" type="ORF">OESDEN_19655</name>
</gene>
<feature type="compositionally biased region" description="Basic and acidic residues" evidence="1">
    <location>
        <begin position="1"/>
        <end position="20"/>
    </location>
</feature>
<dbReference type="Proteomes" id="UP000053660">
    <property type="component" value="Unassembled WGS sequence"/>
</dbReference>
<protein>
    <recommendedName>
        <fullName evidence="5">Peptidase M41 FtsH extracellular domain-containing protein</fullName>
    </recommendedName>
</protein>
<feature type="compositionally biased region" description="Basic and acidic residues" evidence="1">
    <location>
        <begin position="49"/>
        <end position="58"/>
    </location>
</feature>
<keyword evidence="2" id="KW-0472">Membrane</keyword>
<feature type="transmembrane region" description="Helical" evidence="2">
    <location>
        <begin position="68"/>
        <end position="87"/>
    </location>
</feature>
<dbReference type="AlphaFoldDB" id="A0A0B1SAX9"/>